<gene>
    <name evidence="1" type="ORF">H1R20_g15716</name>
</gene>
<feature type="non-terminal residue" evidence="1">
    <location>
        <position position="113"/>
    </location>
</feature>
<reference evidence="1" key="1">
    <citation type="submission" date="2022-06" db="EMBL/GenBank/DDBJ databases">
        <title>Genome Sequence of Candolleomyces eurysporus.</title>
        <authorList>
            <person name="Buettner E."/>
        </authorList>
    </citation>
    <scope>NUCLEOTIDE SEQUENCE</scope>
    <source>
        <strain evidence="1">VTCC 930004</strain>
    </source>
</reference>
<organism evidence="1 2">
    <name type="scientific">Candolleomyces eurysporus</name>
    <dbReference type="NCBI Taxonomy" id="2828524"/>
    <lineage>
        <taxon>Eukaryota</taxon>
        <taxon>Fungi</taxon>
        <taxon>Dikarya</taxon>
        <taxon>Basidiomycota</taxon>
        <taxon>Agaricomycotina</taxon>
        <taxon>Agaricomycetes</taxon>
        <taxon>Agaricomycetidae</taxon>
        <taxon>Agaricales</taxon>
        <taxon>Agaricineae</taxon>
        <taxon>Psathyrellaceae</taxon>
        <taxon>Candolleomyces</taxon>
    </lineage>
</organism>
<dbReference type="EMBL" id="JANBPK010001614">
    <property type="protein sequence ID" value="KAJ2921377.1"/>
    <property type="molecule type" value="Genomic_DNA"/>
</dbReference>
<comment type="caution">
    <text evidence="1">The sequence shown here is derived from an EMBL/GenBank/DDBJ whole genome shotgun (WGS) entry which is preliminary data.</text>
</comment>
<evidence type="ECO:0000313" key="1">
    <source>
        <dbReference type="EMBL" id="KAJ2921377.1"/>
    </source>
</evidence>
<evidence type="ECO:0000313" key="2">
    <source>
        <dbReference type="Proteomes" id="UP001140091"/>
    </source>
</evidence>
<dbReference type="Proteomes" id="UP001140091">
    <property type="component" value="Unassembled WGS sequence"/>
</dbReference>
<proteinExistence type="predicted"/>
<sequence length="113" mass="12797">MLVKFLDVVSSRVTVEIAQDNSISLKASANVLFDSTGDEDSERDSRVFLEECKHVVDELLYASPIFALIEAVDDDDERPFSEGRFESIPFHDYLERFANQTLQLSCQGDAIIY</sequence>
<keyword evidence="2" id="KW-1185">Reference proteome</keyword>
<accession>A0A9W8IRX2</accession>
<dbReference type="AlphaFoldDB" id="A0A9W8IRX2"/>
<name>A0A9W8IRX2_9AGAR</name>
<protein>
    <submittedName>
        <fullName evidence="1">Uncharacterized protein</fullName>
    </submittedName>
</protein>